<reference evidence="2" key="1">
    <citation type="submission" date="2017-11" db="EMBL/GenBank/DDBJ databases">
        <authorList>
            <person name="Watanabe M."/>
            <person name="Kojima H."/>
        </authorList>
    </citation>
    <scope>NUCLEOTIDE SEQUENCE [LARGE SCALE GENOMIC DNA]</scope>
    <source>
        <strain evidence="2">Tokyo 01</strain>
    </source>
</reference>
<comment type="caution">
    <text evidence="1">The sequence shown here is derived from an EMBL/GenBank/DDBJ whole genome shotgun (WGS) entry which is preliminary data.</text>
</comment>
<dbReference type="AlphaFoldDB" id="A0A401FYQ2"/>
<protein>
    <submittedName>
        <fullName evidence="1">Uncharacterized protein</fullName>
    </submittedName>
</protein>
<evidence type="ECO:0000313" key="1">
    <source>
        <dbReference type="EMBL" id="GBC62087.1"/>
    </source>
</evidence>
<name>A0A401FYQ2_9BACT</name>
<gene>
    <name evidence="1" type="ORF">DENIS_3050</name>
</gene>
<keyword evidence="2" id="KW-1185">Reference proteome</keyword>
<organism evidence="1 2">
    <name type="scientific">Desulfonema ishimotonii</name>
    <dbReference type="NCBI Taxonomy" id="45657"/>
    <lineage>
        <taxon>Bacteria</taxon>
        <taxon>Pseudomonadati</taxon>
        <taxon>Thermodesulfobacteriota</taxon>
        <taxon>Desulfobacteria</taxon>
        <taxon>Desulfobacterales</taxon>
        <taxon>Desulfococcaceae</taxon>
        <taxon>Desulfonema</taxon>
    </lineage>
</organism>
<dbReference type="EMBL" id="BEXT01000001">
    <property type="protein sequence ID" value="GBC62087.1"/>
    <property type="molecule type" value="Genomic_DNA"/>
</dbReference>
<evidence type="ECO:0000313" key="2">
    <source>
        <dbReference type="Proteomes" id="UP000288096"/>
    </source>
</evidence>
<proteinExistence type="predicted"/>
<sequence length="174" mass="20432">MCFMQREKRQAVGGQICTQCCGTRRLKEIDCPEDCFYLDKSKKYFFEREMKQIIGDEDRYLDVLQNIEFAIYGVYADKGNITDRHVQAAVEYLLEMGKARLGVPSEFLTQLPPNVQNVVDAIDGILEMRDEITEEREKLLDKLRCIYRIQDSVKFHYNTADECRYLGFIGQFLR</sequence>
<reference evidence="2" key="2">
    <citation type="submission" date="2019-01" db="EMBL/GenBank/DDBJ databases">
        <title>Genome sequence of Desulfonema ishimotonii strain Tokyo 01.</title>
        <authorList>
            <person name="Fukui M."/>
        </authorList>
    </citation>
    <scope>NUCLEOTIDE SEQUENCE [LARGE SCALE GENOMIC DNA]</scope>
    <source>
        <strain evidence="2">Tokyo 01</strain>
    </source>
</reference>
<accession>A0A401FYQ2</accession>
<dbReference type="Proteomes" id="UP000288096">
    <property type="component" value="Unassembled WGS sequence"/>
</dbReference>